<feature type="compositionally biased region" description="Basic and acidic residues" evidence="1">
    <location>
        <begin position="321"/>
        <end position="343"/>
    </location>
</feature>
<dbReference type="SUPFAM" id="SSF140383">
    <property type="entry name" value="BSD domain-like"/>
    <property type="match status" value="1"/>
</dbReference>
<dbReference type="HOGENOM" id="CLU_774258_0_0_1"/>
<dbReference type="Gene3D" id="1.10.3970.10">
    <property type="entry name" value="BSD domain"/>
    <property type="match status" value="1"/>
</dbReference>
<name>C4YFT5_CANAW</name>
<dbReference type="Proteomes" id="UP000001429">
    <property type="component" value="Chromosome 1"/>
</dbReference>
<dbReference type="PROSITE" id="PS50858">
    <property type="entry name" value="BSD"/>
    <property type="match status" value="1"/>
</dbReference>
<dbReference type="PANTHER" id="PTHR16019:SF5">
    <property type="entry name" value="BSD DOMAIN-CONTAINING PROTEIN 1"/>
    <property type="match status" value="1"/>
</dbReference>
<keyword evidence="4" id="KW-1185">Reference proteome</keyword>
<dbReference type="OMA" id="LFWYRYF"/>
<feature type="region of interest" description="Disordered" evidence="1">
    <location>
        <begin position="285"/>
        <end position="360"/>
    </location>
</feature>
<feature type="region of interest" description="Disordered" evidence="1">
    <location>
        <begin position="1"/>
        <end position="32"/>
    </location>
</feature>
<dbReference type="EMBL" id="CH672346">
    <property type="protein sequence ID" value="EEQ41874.1"/>
    <property type="molecule type" value="Genomic_DNA"/>
</dbReference>
<proteinExistence type="predicted"/>
<evidence type="ECO:0000313" key="4">
    <source>
        <dbReference type="Proteomes" id="UP000001429"/>
    </source>
</evidence>
<reference evidence="3 4" key="1">
    <citation type="journal article" date="2009" name="Nature">
        <title>Evolution of pathogenicity and sexual reproduction in eight Candida genomes.</title>
        <authorList>
            <person name="Butler G."/>
            <person name="Rasmussen M.D."/>
            <person name="Lin M.F."/>
            <person name="Santos M.A."/>
            <person name="Sakthikumar S."/>
            <person name="Munro C.A."/>
            <person name="Rheinbay E."/>
            <person name="Grabherr M."/>
            <person name="Forche A."/>
            <person name="Reedy J.L."/>
            <person name="Agrafioti I."/>
            <person name="Arnaud M.B."/>
            <person name="Bates S."/>
            <person name="Brown A.J."/>
            <person name="Brunke S."/>
            <person name="Costanzo M.C."/>
            <person name="Fitzpatrick D.A."/>
            <person name="de Groot P.W."/>
            <person name="Harris D."/>
            <person name="Hoyer L.L."/>
            <person name="Hube B."/>
            <person name="Klis F.M."/>
            <person name="Kodira C."/>
            <person name="Lennard N."/>
            <person name="Logue M.E."/>
            <person name="Martin R."/>
            <person name="Neiman A.M."/>
            <person name="Nikolaou E."/>
            <person name="Quail M.A."/>
            <person name="Quinn J."/>
            <person name="Santos M.C."/>
            <person name="Schmitzberger F.F."/>
            <person name="Sherlock G."/>
            <person name="Shah P."/>
            <person name="Silverstein K.A."/>
            <person name="Skrzypek M.S."/>
            <person name="Soll D."/>
            <person name="Staggs R."/>
            <person name="Stansfield I."/>
            <person name="Stumpf M.P."/>
            <person name="Sudbery P.E."/>
            <person name="Srikantha T."/>
            <person name="Zeng Q."/>
            <person name="Berman J."/>
            <person name="Berriman M."/>
            <person name="Heitman J."/>
            <person name="Gow N.A."/>
            <person name="Lorenz M.C."/>
            <person name="Birren B.W."/>
            <person name="Kellis M."/>
            <person name="Cuomo C.A."/>
        </authorList>
    </citation>
    <scope>NUCLEOTIDE SEQUENCE [LARGE SCALE GENOMIC DNA]</scope>
    <source>
        <strain evidence="3 4">WO-1</strain>
    </source>
</reference>
<dbReference type="InterPro" id="IPR051494">
    <property type="entry name" value="BSD_domain-containing"/>
</dbReference>
<dbReference type="Pfam" id="PF03909">
    <property type="entry name" value="BSD"/>
    <property type="match status" value="1"/>
</dbReference>
<dbReference type="InterPro" id="IPR035925">
    <property type="entry name" value="BSD_dom_sf"/>
</dbReference>
<protein>
    <recommendedName>
        <fullName evidence="2">BSD domain-containing protein</fullName>
    </recommendedName>
</protein>
<dbReference type="InterPro" id="IPR005607">
    <property type="entry name" value="BSD_dom"/>
</dbReference>
<organism evidence="3 4">
    <name type="scientific">Candida albicans (strain WO-1)</name>
    <name type="common">Yeast</name>
    <dbReference type="NCBI Taxonomy" id="294748"/>
    <lineage>
        <taxon>Eukaryota</taxon>
        <taxon>Fungi</taxon>
        <taxon>Dikarya</taxon>
        <taxon>Ascomycota</taxon>
        <taxon>Saccharomycotina</taxon>
        <taxon>Pichiomycetes</taxon>
        <taxon>Debaryomycetaceae</taxon>
        <taxon>Candida/Lodderomyces clade</taxon>
        <taxon>Candida</taxon>
    </lineage>
</organism>
<accession>C4YFT5</accession>
<dbReference type="SMART" id="SM00751">
    <property type="entry name" value="BSD"/>
    <property type="match status" value="1"/>
</dbReference>
<dbReference type="PANTHER" id="PTHR16019">
    <property type="entry name" value="SYNAPSE-ASSOCIATED PROTEIN"/>
    <property type="match status" value="1"/>
</dbReference>
<evidence type="ECO:0000259" key="2">
    <source>
        <dbReference type="PROSITE" id="PS50858"/>
    </source>
</evidence>
<gene>
    <name evidence="3" type="ORF">CAWG_00061</name>
</gene>
<dbReference type="OrthoDB" id="73788at2759"/>
<feature type="domain" description="BSD" evidence="2">
    <location>
        <begin position="222"/>
        <end position="275"/>
    </location>
</feature>
<feature type="compositionally biased region" description="Acidic residues" evidence="1">
    <location>
        <begin position="299"/>
        <end position="320"/>
    </location>
</feature>
<dbReference type="VEuPathDB" id="FungiDB:CAWG_00061"/>
<dbReference type="GO" id="GO:0005737">
    <property type="term" value="C:cytoplasm"/>
    <property type="evidence" value="ECO:0007669"/>
    <property type="project" value="TreeGrafter"/>
</dbReference>
<dbReference type="AlphaFoldDB" id="C4YFT5"/>
<evidence type="ECO:0000256" key="1">
    <source>
        <dbReference type="SAM" id="MobiDB-lite"/>
    </source>
</evidence>
<dbReference type="PaxDb" id="5476-C4YFT5"/>
<feature type="compositionally biased region" description="Polar residues" evidence="1">
    <location>
        <begin position="7"/>
        <end position="27"/>
    </location>
</feature>
<feature type="compositionally biased region" description="Basic and acidic residues" evidence="1">
    <location>
        <begin position="285"/>
        <end position="298"/>
    </location>
</feature>
<sequence>MDYIDPVTTQEPTTESQISNTTNTSSAAPHDTATIKTEETIEKLESEIDKAYVLVEHKFQELWENASKNAEKYHLEEYKQNFIKQLNTTKQSLNEKTSELHVQESLKSIEDQLKKIKLQDISTQANSALDVLDSKLEVVEREAGKYFGNFTSFLSNIVSISPGDDSTNNNNNNANQKTKEVLFNSSLNQYNNYGTTRYDTDLLKLHTTEEFYLSDELDDENEIKDFNADEKTKEISDLLEKYSTTLTKTMNELVPVKIAYNLFWYRYFKQENKLKEHEKKRKELLQKKEGSKHNHVSTDGDDEEDFTWDDDDEEEEEEEAEEKKESTGGKSTKEAVPEKESSKNDTTAKAAEDEEDEDWE</sequence>
<evidence type="ECO:0000313" key="3">
    <source>
        <dbReference type="EMBL" id="EEQ41874.1"/>
    </source>
</evidence>